<dbReference type="InterPro" id="IPR027469">
    <property type="entry name" value="Cation_efflux_TMD_sf"/>
</dbReference>
<dbReference type="SUPFAM" id="SSF161111">
    <property type="entry name" value="Cation efflux protein transmembrane domain-like"/>
    <property type="match status" value="1"/>
</dbReference>
<dbReference type="EMBL" id="JADFTS010000008">
    <property type="protein sequence ID" value="KAF9594494.1"/>
    <property type="molecule type" value="Genomic_DNA"/>
</dbReference>
<dbReference type="PANTHER" id="PTHR11562:SF17">
    <property type="entry name" value="RE54080P-RELATED"/>
    <property type="match status" value="1"/>
</dbReference>
<dbReference type="AlphaFoldDB" id="A0A835H805"/>
<feature type="transmembrane region" description="Helical" evidence="6">
    <location>
        <begin position="129"/>
        <end position="151"/>
    </location>
</feature>
<feature type="domain" description="Cation efflux protein transmembrane" evidence="7">
    <location>
        <begin position="53"/>
        <end position="207"/>
    </location>
</feature>
<evidence type="ECO:0000256" key="1">
    <source>
        <dbReference type="ARBA" id="ARBA00004141"/>
    </source>
</evidence>
<keyword evidence="9" id="KW-1185">Reference proteome</keyword>
<evidence type="ECO:0000256" key="4">
    <source>
        <dbReference type="ARBA" id="ARBA00022989"/>
    </source>
</evidence>
<evidence type="ECO:0000256" key="3">
    <source>
        <dbReference type="ARBA" id="ARBA00022906"/>
    </source>
</evidence>
<keyword evidence="3" id="KW-0406">Ion transport</keyword>
<protein>
    <recommendedName>
        <fullName evidence="7">Cation efflux protein transmembrane domain-containing protein</fullName>
    </recommendedName>
</protein>
<dbReference type="InterPro" id="IPR058533">
    <property type="entry name" value="Cation_efflux_TM"/>
</dbReference>
<keyword evidence="3" id="KW-0862">Zinc</keyword>
<evidence type="ECO:0000256" key="6">
    <source>
        <dbReference type="SAM" id="Phobius"/>
    </source>
</evidence>
<evidence type="ECO:0000313" key="9">
    <source>
        <dbReference type="Proteomes" id="UP000631114"/>
    </source>
</evidence>
<keyword evidence="5 6" id="KW-0472">Membrane</keyword>
<accession>A0A835H805</accession>
<keyword evidence="2 6" id="KW-0812">Transmembrane</keyword>
<evidence type="ECO:0000259" key="7">
    <source>
        <dbReference type="Pfam" id="PF01545"/>
    </source>
</evidence>
<dbReference type="InterPro" id="IPR050681">
    <property type="entry name" value="CDF/SLC30A"/>
</dbReference>
<reference evidence="8 9" key="1">
    <citation type="submission" date="2020-10" db="EMBL/GenBank/DDBJ databases">
        <title>The Coptis chinensis genome and diversification of protoberbering-type alkaloids.</title>
        <authorList>
            <person name="Wang B."/>
            <person name="Shu S."/>
            <person name="Song C."/>
            <person name="Liu Y."/>
        </authorList>
    </citation>
    <scope>NUCLEOTIDE SEQUENCE [LARGE SCALE GENOMIC DNA]</scope>
    <source>
        <strain evidence="8">HL-2020</strain>
        <tissue evidence="8">Leaf</tissue>
    </source>
</reference>
<evidence type="ECO:0000256" key="5">
    <source>
        <dbReference type="ARBA" id="ARBA00023136"/>
    </source>
</evidence>
<feature type="transmembrane region" description="Helical" evidence="6">
    <location>
        <begin position="96"/>
        <end position="117"/>
    </location>
</feature>
<comment type="subcellular location">
    <subcellularLocation>
        <location evidence="1">Membrane</location>
        <topology evidence="1">Multi-pass membrane protein</topology>
    </subcellularLocation>
</comment>
<dbReference type="Proteomes" id="UP000631114">
    <property type="component" value="Unassembled WGS sequence"/>
</dbReference>
<keyword evidence="3" id="KW-0864">Zinc transport</keyword>
<keyword evidence="3" id="KW-0813">Transport</keyword>
<dbReference type="GO" id="GO:0005886">
    <property type="term" value="C:plasma membrane"/>
    <property type="evidence" value="ECO:0007669"/>
    <property type="project" value="TreeGrafter"/>
</dbReference>
<dbReference type="Gene3D" id="1.20.1510.10">
    <property type="entry name" value="Cation efflux protein transmembrane domain"/>
    <property type="match status" value="1"/>
</dbReference>
<dbReference type="GO" id="GO:0005385">
    <property type="term" value="F:zinc ion transmembrane transporter activity"/>
    <property type="evidence" value="ECO:0007669"/>
    <property type="project" value="TreeGrafter"/>
</dbReference>
<dbReference type="PANTHER" id="PTHR11562">
    <property type="entry name" value="CATION EFFLUX PROTEIN/ ZINC TRANSPORTER"/>
    <property type="match status" value="1"/>
</dbReference>
<evidence type="ECO:0000256" key="2">
    <source>
        <dbReference type="ARBA" id="ARBA00022692"/>
    </source>
</evidence>
<keyword evidence="4 6" id="KW-1133">Transmembrane helix</keyword>
<sequence length="207" mass="22999">MSLREIQKKYSTKIRRESSDWVKLQAQLPVTLGLPSLCSALWKLLETLKLTISLLADAAHLSSDVASFCVFVLLCGRQGGRQLLVTPTGSLEMKFWAHWASILLIWLLIGILVYEAICRLINHTAHEVKGYLMFIVAAIGLGVNIVMAVVLCHNHSRGHSNDNRDSTREANNTEVVNSEKRHWNISVQGVYLHVIGDSIQSIGAMIA</sequence>
<organism evidence="8 9">
    <name type="scientific">Coptis chinensis</name>
    <dbReference type="NCBI Taxonomy" id="261450"/>
    <lineage>
        <taxon>Eukaryota</taxon>
        <taxon>Viridiplantae</taxon>
        <taxon>Streptophyta</taxon>
        <taxon>Embryophyta</taxon>
        <taxon>Tracheophyta</taxon>
        <taxon>Spermatophyta</taxon>
        <taxon>Magnoliopsida</taxon>
        <taxon>Ranunculales</taxon>
        <taxon>Ranunculaceae</taxon>
        <taxon>Coptidoideae</taxon>
        <taxon>Coptis</taxon>
    </lineage>
</organism>
<dbReference type="Pfam" id="PF01545">
    <property type="entry name" value="Cation_efflux"/>
    <property type="match status" value="1"/>
</dbReference>
<gene>
    <name evidence="8" type="ORF">IFM89_031612</name>
</gene>
<evidence type="ECO:0000313" key="8">
    <source>
        <dbReference type="EMBL" id="KAF9594494.1"/>
    </source>
</evidence>
<comment type="caution">
    <text evidence="8">The sequence shown here is derived from an EMBL/GenBank/DDBJ whole genome shotgun (WGS) entry which is preliminary data.</text>
</comment>
<dbReference type="OrthoDB" id="9944568at2759"/>
<proteinExistence type="predicted"/>
<name>A0A835H805_9MAGN</name>